<comment type="subcellular location">
    <subcellularLocation>
        <location evidence="1">Mitochondrion outer membrane</location>
        <topology evidence="1">Peripheral membrane protein</topology>
    </subcellularLocation>
</comment>
<dbReference type="Gene3D" id="3.40.50.720">
    <property type="entry name" value="NAD(P)-binding Rossmann-like Domain"/>
    <property type="match status" value="1"/>
</dbReference>
<dbReference type="GO" id="GO:0051170">
    <property type="term" value="P:import into nucleus"/>
    <property type="evidence" value="ECO:0007669"/>
    <property type="project" value="TreeGrafter"/>
</dbReference>
<evidence type="ECO:0000256" key="1">
    <source>
        <dbReference type="ARBA" id="ARBA00004450"/>
    </source>
</evidence>
<keyword evidence="5" id="KW-0496">Mitochondrion</keyword>
<keyword evidence="8" id="KW-1185">Reference proteome</keyword>
<sequence>MSTAVLVGSTGQVGASILTYLLAHPSFTAIYAYARRDLPNFAASTKLNPITSSDTSQWASIFPREMHPKIMFSGLGTTRAAAGSVEAQRKVDYDLNMELATAAKDAGVETYVLISTTGASATSRFAYPKMKGELEDSVKALKFKHTVILRPGFIAGDRTSRESGVAEVALRWVAKGLGSVSPALKNPWAQDGELIARAAVAAGVKCLEGKQEEGVWEIGQSGVVSLGAELEKK</sequence>
<protein>
    <submittedName>
        <fullName evidence="7">NAD dependent epimerase/dehydratase family protein-like protein</fullName>
    </submittedName>
</protein>
<comment type="similarity">
    <text evidence="2">Belongs to the FMP52 family.</text>
</comment>
<evidence type="ECO:0000256" key="6">
    <source>
        <dbReference type="ARBA" id="ARBA00023136"/>
    </source>
</evidence>
<gene>
    <name evidence="7" type="ORF">CC86DRAFT_325337</name>
</gene>
<dbReference type="GO" id="GO:0005741">
    <property type="term" value="C:mitochondrial outer membrane"/>
    <property type="evidence" value="ECO:0007669"/>
    <property type="project" value="UniProtKB-SubCell"/>
</dbReference>
<dbReference type="PANTHER" id="PTHR14097:SF7">
    <property type="entry name" value="OXIDOREDUCTASE HTATIP2"/>
    <property type="match status" value="1"/>
</dbReference>
<dbReference type="Pfam" id="PF08732">
    <property type="entry name" value="HIM1"/>
    <property type="match status" value="1"/>
</dbReference>
<keyword evidence="6" id="KW-0472">Membrane</keyword>
<dbReference type="EMBL" id="MU006228">
    <property type="protein sequence ID" value="KAF2825320.1"/>
    <property type="molecule type" value="Genomic_DNA"/>
</dbReference>
<evidence type="ECO:0000256" key="2">
    <source>
        <dbReference type="ARBA" id="ARBA00006617"/>
    </source>
</evidence>
<dbReference type="Proteomes" id="UP000799424">
    <property type="component" value="Unassembled WGS sequence"/>
</dbReference>
<reference evidence="7" key="1">
    <citation type="journal article" date="2020" name="Stud. Mycol.">
        <title>101 Dothideomycetes genomes: a test case for predicting lifestyles and emergence of pathogens.</title>
        <authorList>
            <person name="Haridas S."/>
            <person name="Albert R."/>
            <person name="Binder M."/>
            <person name="Bloem J."/>
            <person name="Labutti K."/>
            <person name="Salamov A."/>
            <person name="Andreopoulos B."/>
            <person name="Baker S."/>
            <person name="Barry K."/>
            <person name="Bills G."/>
            <person name="Bluhm B."/>
            <person name="Cannon C."/>
            <person name="Castanera R."/>
            <person name="Culley D."/>
            <person name="Daum C."/>
            <person name="Ezra D."/>
            <person name="Gonzalez J."/>
            <person name="Henrissat B."/>
            <person name="Kuo A."/>
            <person name="Liang C."/>
            <person name="Lipzen A."/>
            <person name="Lutzoni F."/>
            <person name="Magnuson J."/>
            <person name="Mondo S."/>
            <person name="Nolan M."/>
            <person name="Ohm R."/>
            <person name="Pangilinan J."/>
            <person name="Park H.-J."/>
            <person name="Ramirez L."/>
            <person name="Alfaro M."/>
            <person name="Sun H."/>
            <person name="Tritt A."/>
            <person name="Yoshinaga Y."/>
            <person name="Zwiers L.-H."/>
            <person name="Turgeon B."/>
            <person name="Goodwin S."/>
            <person name="Spatafora J."/>
            <person name="Crous P."/>
            <person name="Grigoriev I."/>
        </authorList>
    </citation>
    <scope>NUCLEOTIDE SEQUENCE</scope>
    <source>
        <strain evidence="7">CBS 113818</strain>
    </source>
</reference>
<dbReference type="AlphaFoldDB" id="A0A6A6ZW85"/>
<dbReference type="PANTHER" id="PTHR14097">
    <property type="entry name" value="OXIDOREDUCTASE HTATIP2"/>
    <property type="match status" value="1"/>
</dbReference>
<dbReference type="OrthoDB" id="430436at2759"/>
<evidence type="ECO:0000256" key="4">
    <source>
        <dbReference type="ARBA" id="ARBA00022946"/>
    </source>
</evidence>
<accession>A0A6A6ZW85</accession>
<organism evidence="7 8">
    <name type="scientific">Ophiobolus disseminans</name>
    <dbReference type="NCBI Taxonomy" id="1469910"/>
    <lineage>
        <taxon>Eukaryota</taxon>
        <taxon>Fungi</taxon>
        <taxon>Dikarya</taxon>
        <taxon>Ascomycota</taxon>
        <taxon>Pezizomycotina</taxon>
        <taxon>Dothideomycetes</taxon>
        <taxon>Pleosporomycetidae</taxon>
        <taxon>Pleosporales</taxon>
        <taxon>Pleosporineae</taxon>
        <taxon>Phaeosphaeriaceae</taxon>
        <taxon>Ophiobolus</taxon>
    </lineage>
</organism>
<evidence type="ECO:0000313" key="7">
    <source>
        <dbReference type="EMBL" id="KAF2825320.1"/>
    </source>
</evidence>
<proteinExistence type="inferred from homology"/>
<keyword evidence="4" id="KW-0809">Transit peptide</keyword>
<dbReference type="InterPro" id="IPR036291">
    <property type="entry name" value="NAD(P)-bd_dom_sf"/>
</dbReference>
<keyword evidence="3" id="KW-1000">Mitochondrion outer membrane</keyword>
<evidence type="ECO:0000256" key="3">
    <source>
        <dbReference type="ARBA" id="ARBA00022787"/>
    </source>
</evidence>
<dbReference type="InterPro" id="IPR014843">
    <property type="entry name" value="Him1/Fmp52"/>
</dbReference>
<evidence type="ECO:0000256" key="5">
    <source>
        <dbReference type="ARBA" id="ARBA00023128"/>
    </source>
</evidence>
<dbReference type="FunFam" id="3.40.50.720:FF:000366">
    <property type="entry name" value="Protein FMP52, mitochondrial"/>
    <property type="match status" value="1"/>
</dbReference>
<name>A0A6A6ZW85_9PLEO</name>
<dbReference type="SUPFAM" id="SSF51735">
    <property type="entry name" value="NAD(P)-binding Rossmann-fold domains"/>
    <property type="match status" value="1"/>
</dbReference>
<evidence type="ECO:0000313" key="8">
    <source>
        <dbReference type="Proteomes" id="UP000799424"/>
    </source>
</evidence>